<dbReference type="InterPro" id="IPR012677">
    <property type="entry name" value="Nucleotide-bd_a/b_plait_sf"/>
</dbReference>
<evidence type="ECO:0000256" key="2">
    <source>
        <dbReference type="ARBA" id="ARBA00022884"/>
    </source>
</evidence>
<evidence type="ECO:0000259" key="5">
    <source>
        <dbReference type="PROSITE" id="PS50102"/>
    </source>
</evidence>
<accession>A0ABQ9XDA5</accession>
<evidence type="ECO:0000313" key="7">
    <source>
        <dbReference type="Proteomes" id="UP001281761"/>
    </source>
</evidence>
<dbReference type="InterPro" id="IPR002343">
    <property type="entry name" value="Hud_Sxl_RNA"/>
</dbReference>
<dbReference type="EMBL" id="JARBJD010000135">
    <property type="protein sequence ID" value="KAK2950481.1"/>
    <property type="molecule type" value="Genomic_DNA"/>
</dbReference>
<evidence type="ECO:0000313" key="6">
    <source>
        <dbReference type="EMBL" id="KAK2950481.1"/>
    </source>
</evidence>
<dbReference type="Pfam" id="PF00076">
    <property type="entry name" value="RRM_1"/>
    <property type="match status" value="2"/>
</dbReference>
<feature type="compositionally biased region" description="Polar residues" evidence="4">
    <location>
        <begin position="319"/>
        <end position="328"/>
    </location>
</feature>
<feature type="compositionally biased region" description="Pro residues" evidence="4">
    <location>
        <begin position="398"/>
        <end position="410"/>
    </location>
</feature>
<evidence type="ECO:0000256" key="3">
    <source>
        <dbReference type="PROSITE-ProRule" id="PRU00176"/>
    </source>
</evidence>
<evidence type="ECO:0000256" key="1">
    <source>
        <dbReference type="ARBA" id="ARBA00022737"/>
    </source>
</evidence>
<dbReference type="PANTHER" id="PTHR48025">
    <property type="entry name" value="OS02G0815200 PROTEIN"/>
    <property type="match status" value="1"/>
</dbReference>
<proteinExistence type="predicted"/>
<dbReference type="SUPFAM" id="SSF54928">
    <property type="entry name" value="RNA-binding domain, RBD"/>
    <property type="match status" value="2"/>
</dbReference>
<feature type="compositionally biased region" description="Basic residues" evidence="4">
    <location>
        <begin position="189"/>
        <end position="200"/>
    </location>
</feature>
<name>A0ABQ9XDA5_9EUKA</name>
<feature type="compositionally biased region" description="Pro residues" evidence="4">
    <location>
        <begin position="429"/>
        <end position="441"/>
    </location>
</feature>
<dbReference type="PANTHER" id="PTHR48025:SF1">
    <property type="entry name" value="RRM DOMAIN-CONTAINING PROTEIN"/>
    <property type="match status" value="1"/>
</dbReference>
<keyword evidence="2 3" id="KW-0694">RNA-binding</keyword>
<dbReference type="SMART" id="SM00360">
    <property type="entry name" value="RRM"/>
    <property type="match status" value="2"/>
</dbReference>
<organism evidence="6 7">
    <name type="scientific">Blattamonas nauphoetae</name>
    <dbReference type="NCBI Taxonomy" id="2049346"/>
    <lineage>
        <taxon>Eukaryota</taxon>
        <taxon>Metamonada</taxon>
        <taxon>Preaxostyla</taxon>
        <taxon>Oxymonadida</taxon>
        <taxon>Blattamonas</taxon>
    </lineage>
</organism>
<dbReference type="InterPro" id="IPR050502">
    <property type="entry name" value="Euk_RNA-bind_prot"/>
</dbReference>
<dbReference type="InterPro" id="IPR035979">
    <property type="entry name" value="RBD_domain_sf"/>
</dbReference>
<feature type="region of interest" description="Disordered" evidence="4">
    <location>
        <begin position="356"/>
        <end position="380"/>
    </location>
</feature>
<keyword evidence="1" id="KW-0677">Repeat</keyword>
<dbReference type="Gene3D" id="3.30.70.330">
    <property type="match status" value="2"/>
</dbReference>
<comment type="caution">
    <text evidence="6">The sequence shown here is derived from an EMBL/GenBank/DDBJ whole genome shotgun (WGS) entry which is preliminary data.</text>
</comment>
<feature type="region of interest" description="Disordered" evidence="4">
    <location>
        <begin position="181"/>
        <end position="213"/>
    </location>
</feature>
<dbReference type="PROSITE" id="PS50102">
    <property type="entry name" value="RRM"/>
    <property type="match status" value="2"/>
</dbReference>
<keyword evidence="7" id="KW-1185">Reference proteome</keyword>
<evidence type="ECO:0000256" key="4">
    <source>
        <dbReference type="SAM" id="MobiDB-lite"/>
    </source>
</evidence>
<dbReference type="InterPro" id="IPR000504">
    <property type="entry name" value="RRM_dom"/>
</dbReference>
<protein>
    <submittedName>
        <fullName evidence="6">Polyadenylate-binding protein</fullName>
    </submittedName>
</protein>
<dbReference type="CDD" id="cd00590">
    <property type="entry name" value="RRM_SF"/>
    <property type="match status" value="2"/>
</dbReference>
<feature type="compositionally biased region" description="Basic and acidic residues" evidence="4">
    <location>
        <begin position="601"/>
        <end position="614"/>
    </location>
</feature>
<feature type="region of interest" description="Disordered" evidence="4">
    <location>
        <begin position="595"/>
        <end position="614"/>
    </location>
</feature>
<gene>
    <name evidence="6" type="ORF">BLNAU_14599</name>
</gene>
<sequence>MDQDYSDNEQLDTTNLYIRNLPYAYTDKDLHVLCAKYGNVVSAKIMVSRTGRSRGYGFVRFSDDSSAKTALEQLEGFMILDQQLSVKFSFKQKQSDEFEPRLSLYVKPISENISTDDLSDLFSRYGDVIDVKILVEPHSGKKRQIGFVTMKDLDSARQAQENLNGYKFDEFAPQLTVRYAEGEKGKKERQAKRKEAKQKQKSIIPGTGMDGEVNRNFHPDHNLDGLSVIPIHPTNTLDSAPPAKMIFFQPSPTSRSFSNTLPNSPPVDTVVTPNTLTHSYPYHLHHSTMHSTQTSPTLTPITHPLSHPSFPSELDRPNFSPSQNTQSFFSNGQTIQFMPIDTRAVLPSLSIPLKPPVFTPSQSNHPSQPTTTKISSAPPPPPLLSYVKPFVPSKRVHSPPPAPDPSPPKTKSPIVDILVPDTPGSLPASPSPTLYPSPPPSITSFPPSHVPSFSTLSGIPSDYDSLDVSVSSFGFYPSSSDFSSLALPLHNDTSSIDSYPVSNRLLLTPFSFESSSDLGQYGSGLMPSSPSRASLISTNSFLTPNMHRASISDSISSISFASSVHSEELDGLTGRDIEPPFSTLPFSVETMSIRSGWSDTSGEHPSSDDHEHKTVDASEITFPVDVLQFGDGNTIVRKSEPTSLPLAADFFQRGSDDI</sequence>
<dbReference type="PRINTS" id="PR00961">
    <property type="entry name" value="HUDSXLRNA"/>
</dbReference>
<feature type="domain" description="RRM" evidence="5">
    <location>
        <begin position="14"/>
        <end position="91"/>
    </location>
</feature>
<feature type="region of interest" description="Disordered" evidence="4">
    <location>
        <begin position="394"/>
        <end position="441"/>
    </location>
</feature>
<feature type="domain" description="RRM" evidence="5">
    <location>
        <begin position="102"/>
        <end position="182"/>
    </location>
</feature>
<feature type="compositionally biased region" description="Polar residues" evidence="4">
    <location>
        <begin position="359"/>
        <end position="375"/>
    </location>
</feature>
<reference evidence="6 7" key="1">
    <citation type="journal article" date="2022" name="bioRxiv">
        <title>Genomics of Preaxostyla Flagellates Illuminates Evolutionary Transitions and the Path Towards Mitochondrial Loss.</title>
        <authorList>
            <person name="Novak L.V.F."/>
            <person name="Treitli S.C."/>
            <person name="Pyrih J."/>
            <person name="Halakuc P."/>
            <person name="Pipaliya S.V."/>
            <person name="Vacek V."/>
            <person name="Brzon O."/>
            <person name="Soukal P."/>
            <person name="Eme L."/>
            <person name="Dacks J.B."/>
            <person name="Karnkowska A."/>
            <person name="Elias M."/>
            <person name="Hampl V."/>
        </authorList>
    </citation>
    <scope>NUCLEOTIDE SEQUENCE [LARGE SCALE GENOMIC DNA]</scope>
    <source>
        <strain evidence="6">NAU3</strain>
        <tissue evidence="6">Gut</tissue>
    </source>
</reference>
<dbReference type="Proteomes" id="UP001281761">
    <property type="component" value="Unassembled WGS sequence"/>
</dbReference>
<feature type="region of interest" description="Disordered" evidence="4">
    <location>
        <begin position="307"/>
        <end position="328"/>
    </location>
</feature>